<evidence type="ECO:0000313" key="1">
    <source>
        <dbReference type="EMBL" id="GAG86185.1"/>
    </source>
</evidence>
<name>X1ATY2_9ZZZZ</name>
<reference evidence="1" key="1">
    <citation type="journal article" date="2014" name="Front. Microbiol.">
        <title>High frequency of phylogenetically diverse reductive dehalogenase-homologous genes in deep subseafloor sedimentary metagenomes.</title>
        <authorList>
            <person name="Kawai M."/>
            <person name="Futagami T."/>
            <person name="Toyoda A."/>
            <person name="Takaki Y."/>
            <person name="Nishi S."/>
            <person name="Hori S."/>
            <person name="Arai W."/>
            <person name="Tsubouchi T."/>
            <person name="Morono Y."/>
            <person name="Uchiyama I."/>
            <person name="Ito T."/>
            <person name="Fujiyama A."/>
            <person name="Inagaki F."/>
            <person name="Takami H."/>
        </authorList>
    </citation>
    <scope>NUCLEOTIDE SEQUENCE</scope>
    <source>
        <strain evidence="1">Expedition CK06-06</strain>
    </source>
</reference>
<dbReference type="EMBL" id="BART01015568">
    <property type="protein sequence ID" value="GAG86185.1"/>
    <property type="molecule type" value="Genomic_DNA"/>
</dbReference>
<comment type="caution">
    <text evidence="1">The sequence shown here is derived from an EMBL/GenBank/DDBJ whole genome shotgun (WGS) entry which is preliminary data.</text>
</comment>
<accession>X1ATY2</accession>
<sequence>MRKIENDFRVWRVSERDAYVMSIIEDFFKRTLNEEMVTRSENPEGAPKSVLATQFGYRLPTKEFNMRNVGMLFTEDDYLPVIALESYIEKRFLRILESRGIPYEEIFEEDES</sequence>
<gene>
    <name evidence="1" type="ORF">S01H4_30200</name>
</gene>
<organism evidence="1">
    <name type="scientific">marine sediment metagenome</name>
    <dbReference type="NCBI Taxonomy" id="412755"/>
    <lineage>
        <taxon>unclassified sequences</taxon>
        <taxon>metagenomes</taxon>
        <taxon>ecological metagenomes</taxon>
    </lineage>
</organism>
<dbReference type="AlphaFoldDB" id="X1ATY2"/>
<protein>
    <submittedName>
        <fullName evidence="1">Uncharacterized protein</fullName>
    </submittedName>
</protein>
<proteinExistence type="predicted"/>